<feature type="transmembrane region" description="Helical" evidence="6">
    <location>
        <begin position="1648"/>
        <end position="1670"/>
    </location>
</feature>
<dbReference type="Proteomes" id="UP001159428">
    <property type="component" value="Unassembled WGS sequence"/>
</dbReference>
<evidence type="ECO:0000313" key="9">
    <source>
        <dbReference type="Proteomes" id="UP001159428"/>
    </source>
</evidence>
<keyword evidence="4 6" id="KW-1133">Transmembrane helix</keyword>
<feature type="transmembrane region" description="Helical" evidence="6">
    <location>
        <begin position="1502"/>
        <end position="1527"/>
    </location>
</feature>
<feature type="transmembrane region" description="Helical" evidence="6">
    <location>
        <begin position="1324"/>
        <end position="1343"/>
    </location>
</feature>
<feature type="domain" description="G-protein coupled receptors family 1 profile" evidence="7">
    <location>
        <begin position="599"/>
        <end position="840"/>
    </location>
</feature>
<organism evidence="8 9">
    <name type="scientific">Pocillopora meandrina</name>
    <dbReference type="NCBI Taxonomy" id="46732"/>
    <lineage>
        <taxon>Eukaryota</taxon>
        <taxon>Metazoa</taxon>
        <taxon>Cnidaria</taxon>
        <taxon>Anthozoa</taxon>
        <taxon>Hexacorallia</taxon>
        <taxon>Scleractinia</taxon>
        <taxon>Astrocoeniina</taxon>
        <taxon>Pocilloporidae</taxon>
        <taxon>Pocillopora</taxon>
    </lineage>
</organism>
<dbReference type="EMBL" id="CALNXJ010000007">
    <property type="protein sequence ID" value="CAH3044216.1"/>
    <property type="molecule type" value="Genomic_DNA"/>
</dbReference>
<evidence type="ECO:0000256" key="3">
    <source>
        <dbReference type="ARBA" id="ARBA00022692"/>
    </source>
</evidence>
<feature type="domain" description="G-protein coupled receptors family 1 profile" evidence="7">
    <location>
        <begin position="29"/>
        <end position="270"/>
    </location>
</feature>
<gene>
    <name evidence="8" type="ORF">PMEA_00031028</name>
</gene>
<dbReference type="PROSITE" id="PS50262">
    <property type="entry name" value="G_PROTEIN_RECEP_F1_2"/>
    <property type="match status" value="6"/>
</dbReference>
<feature type="transmembrane region" description="Helical" evidence="6">
    <location>
        <begin position="416"/>
        <end position="436"/>
    </location>
</feature>
<keyword evidence="2" id="KW-1003">Cell membrane</keyword>
<feature type="transmembrane region" description="Helical" evidence="6">
    <location>
        <begin position="442"/>
        <end position="462"/>
    </location>
</feature>
<feature type="domain" description="G-protein coupled receptors family 1 profile" evidence="7">
    <location>
        <begin position="1519"/>
        <end position="1758"/>
    </location>
</feature>
<feature type="transmembrane region" description="Helical" evidence="6">
    <location>
        <begin position="851"/>
        <end position="876"/>
    </location>
</feature>
<dbReference type="GO" id="GO:0004930">
    <property type="term" value="F:G protein-coupled receptor activity"/>
    <property type="evidence" value="ECO:0007669"/>
    <property type="project" value="InterPro"/>
</dbReference>
<feature type="domain" description="G-protein coupled receptors family 1 profile" evidence="7">
    <location>
        <begin position="313"/>
        <end position="551"/>
    </location>
</feature>
<keyword evidence="9" id="KW-1185">Reference proteome</keyword>
<evidence type="ECO:0000259" key="7">
    <source>
        <dbReference type="PROSITE" id="PS50262"/>
    </source>
</evidence>
<dbReference type="PANTHER" id="PTHR22750">
    <property type="entry name" value="G-PROTEIN COUPLED RECEPTOR"/>
    <property type="match status" value="1"/>
</dbReference>
<feature type="transmembrane region" description="Helical" evidence="6">
    <location>
        <begin position="656"/>
        <end position="681"/>
    </location>
</feature>
<feature type="transmembrane region" description="Helical" evidence="6">
    <location>
        <begin position="293"/>
        <end position="321"/>
    </location>
</feature>
<proteinExistence type="predicted"/>
<dbReference type="CDD" id="cd00637">
    <property type="entry name" value="7tm_classA_rhodopsin-like"/>
    <property type="match status" value="6"/>
</dbReference>
<feature type="transmembrane region" description="Helical" evidence="6">
    <location>
        <begin position="156"/>
        <end position="176"/>
    </location>
</feature>
<feature type="transmembrane region" description="Helical" evidence="6">
    <location>
        <begin position="370"/>
        <end position="395"/>
    </location>
</feature>
<accession>A0AAU9W597</accession>
<feature type="transmembrane region" description="Helical" evidence="6">
    <location>
        <begin position="49"/>
        <end position="74"/>
    </location>
</feature>
<feature type="transmembrane region" description="Helical" evidence="6">
    <location>
        <begin position="1739"/>
        <end position="1760"/>
    </location>
</feature>
<feature type="transmembrane region" description="Helical" evidence="6">
    <location>
        <begin position="1298"/>
        <end position="1318"/>
    </location>
</feature>
<comment type="caution">
    <text evidence="8">The sequence shown here is derived from an EMBL/GenBank/DDBJ whole genome shotgun (WGS) entry which is preliminary data.</text>
</comment>
<keyword evidence="3 6" id="KW-0812">Transmembrane</keyword>
<evidence type="ECO:0000256" key="1">
    <source>
        <dbReference type="ARBA" id="ARBA00004651"/>
    </source>
</evidence>
<feature type="transmembrane region" description="Helical" evidence="6">
    <location>
        <begin position="250"/>
        <end position="272"/>
    </location>
</feature>
<dbReference type="InterPro" id="IPR000276">
    <property type="entry name" value="GPCR_Rhodpsn"/>
</dbReference>
<sequence length="1782" mass="202005">MEGRIDEIHTQIIMISSINIFLSITAFLGNTLILVALHKDSSLHLPSILMYRCLATTDLCVGLILEPAAVIYWLSLVHEDWNLCLYAVTTYFITAYSLSSVSLFTITTISVDRLLALLLGLRYRQFVTFKRIYLLLIVFWIVSILASTSHFINPHIAVLCSYICIPLCLVTATFSYTKIFHRLHNIPKYTLSQQGIQQPRQPAPLKLTRYRKAVYNALWVQLALVVCYLPYIIVIAAVDRGRPLSNSTFVVFQCVETLVFLNSSLNPFLYSWRIIKVRKAVKETIRQALCYEIHGPLIVFAINTFLSIASFLDNILILFVLHKDSSLHPPSKFLYRCLATTDLCVDLASEPSGVMYWLSLLLEDWNLCQAGFITSFVAGYILSSVSLLTMTAISVDRLLALFLGLRYRQVVSLKRTYLLLKTFWIVSILAGISYFVNYRIAIWYSYIAILLCLVTATFSYMLTFHRLHHRNQVQVNFPIQPSEPVSFNMARYRKAVNSALWLQLTLVVCYLPYGMTVTVRPRSKLSPSEFIVLKCALTLIDLNSSLNPFLYSNLSYDAGKQTETYAQLRCMEGRIDEIHTQIIMISSINIFLSITAFLGNTLILVALHKNSSLHPPSILMYRCLATTDLCVGLILEPAAVIYWLSLVHEDWNLCLYAVTTYFITAYSLSSVSLFTITTISVDRLLALLLGLRYRQFVTFKRIYLLLIVFWIVSILASTSHFINPHIAVLYSYICIPLCLVTATFSYTKIFHRLHNIPKYTLSQQGIQQPRQPAPLKLTRYRKAVYNALWVQLALVVCYLPYIIVIAAVDRGRPPSNSTFVVFQCVETLVFLNSSLNPFLYSWRIAKVRKALISIATVNIFLCSMAFLGNAIILVALRKESSLHPPSKLLYRCLATTDLCVGLISEPSSVAYWLSFVSEDWKLCKLGLGAYFIAGHTLCSVSLLTMTAISVDRLLALVLGLRYKQIVTLKRTCGVIAIFWILSMAAGVAYFVDYRISVSYGYTLIPLCLITATFSYTKIFHRLHRSRNEVQILVPHQPGQPLSLNMALYRKAVYSALWVQVSFVCCSLPYSIVAVVVPYDRLSSNDFILLSCAESLVYLNSSLNPLLYCWKINEVRQAVKETLRQTLRCLWVYCREVNAPLGLGIMAQESLSKDAGKQTETLAQLRCVAGKNDNIHKQLILIATINIFLCSMAFLGNTLILVALRKESSLHPPSKLLYRCLATTDLCIALISEPSSVAYWLSFVSKDWKLCKFGLSAYFITSHTICSVSILTMTAISVDRLLALVLGLRYRQIVTLKRTYVVIAIFWILSMAAGAVYFVDYRISVSYGYTLIPLCLITATFSYTKIFHRLHRSRNQVQILISQQPSQPVSLNMALYRNAVYSALWVQVAFVCCSLPYSIVAVVVPYDRLSPYDFILLSCAESMFYLNSSLNPLLYCWKINEVRRAVKETLRQTFRSLLVEVSNNYVEGIMEQVNLSKIAGKQASPHEGPICAALGKEQTHNHLIFFSVLNIFFSVVAFLGNTLILVALHKESSLHSPSKLLYRCLAATDLLTGLIAEPFQVVYWLSLIHENWTLCRYALAAHYFASLPLSSVSLLTMTAISMDRLFALLLSFRYRHIVTLKRTYVIIVIFWVVSIVAGVSYIVSYRIGIWYNCIFLPICLATSTISYTKIFRTLRHRQNQMKAHVQQKPSQPVPLNMLRYRKAVYSALWVHLALVVSYLPYSIAVAVLTDNGLTSLNLTVWAGAISLVYLNSSLNPFLYYWKINEVRRAVKEATRGTLCCPRN</sequence>
<feature type="transmembrane region" description="Helical" evidence="6">
    <location>
        <begin position="1051"/>
        <end position="1076"/>
    </location>
</feature>
<feature type="transmembrane region" description="Helical" evidence="6">
    <location>
        <begin position="702"/>
        <end position="722"/>
    </location>
</feature>
<feature type="transmembrane region" description="Helical" evidence="6">
    <location>
        <begin position="1382"/>
        <end position="1405"/>
    </location>
</feature>
<feature type="transmembrane region" description="Helical" evidence="6">
    <location>
        <begin position="971"/>
        <end position="991"/>
    </location>
</feature>
<feature type="transmembrane region" description="Helical" evidence="6">
    <location>
        <begin position="728"/>
        <end position="746"/>
    </location>
</feature>
<feature type="transmembrane region" description="Helical" evidence="6">
    <location>
        <begin position="1252"/>
        <end position="1277"/>
    </location>
</feature>
<feature type="transmembrane region" description="Helical" evidence="6">
    <location>
        <begin position="582"/>
        <end position="607"/>
    </location>
</feature>
<reference evidence="8 9" key="1">
    <citation type="submission" date="2022-05" db="EMBL/GenBank/DDBJ databases">
        <authorList>
            <consortium name="Genoscope - CEA"/>
            <person name="William W."/>
        </authorList>
    </citation>
    <scope>NUCLEOTIDE SEQUENCE [LARGE SCALE GENOMIC DNA]</scope>
</reference>
<evidence type="ECO:0000256" key="5">
    <source>
        <dbReference type="ARBA" id="ARBA00023136"/>
    </source>
</evidence>
<name>A0AAU9W597_9CNID</name>
<dbReference type="GO" id="GO:0005886">
    <property type="term" value="C:plasma membrane"/>
    <property type="evidence" value="ECO:0007669"/>
    <property type="project" value="UniProtKB-SubCell"/>
</dbReference>
<evidence type="ECO:0000256" key="6">
    <source>
        <dbReference type="SAM" id="Phobius"/>
    </source>
</evidence>
<feature type="transmembrane region" description="Helical" evidence="6">
    <location>
        <begin position="1539"/>
        <end position="1564"/>
    </location>
</feature>
<dbReference type="SUPFAM" id="SSF81321">
    <property type="entry name" value="Family A G protein-coupled receptor-like"/>
    <property type="match status" value="6"/>
</dbReference>
<feature type="transmembrane region" description="Helical" evidence="6">
    <location>
        <begin position="1178"/>
        <end position="1203"/>
    </location>
</feature>
<keyword evidence="5 6" id="KW-0472">Membrane</keyword>
<feature type="transmembrane region" description="Helical" evidence="6">
    <location>
        <begin position="132"/>
        <end position="150"/>
    </location>
</feature>
<evidence type="ECO:0000256" key="4">
    <source>
        <dbReference type="ARBA" id="ARBA00022989"/>
    </source>
</evidence>
<feature type="transmembrane region" description="Helical" evidence="6">
    <location>
        <begin position="783"/>
        <end position="808"/>
    </location>
</feature>
<feature type="domain" description="G-protein coupled receptors family 1 profile" evidence="7">
    <location>
        <begin position="1195"/>
        <end position="1434"/>
    </location>
</feature>
<feature type="transmembrane region" description="Helical" evidence="6">
    <location>
        <begin position="820"/>
        <end position="839"/>
    </location>
</feature>
<feature type="transmembrane region" description="Helical" evidence="6">
    <location>
        <begin position="12"/>
        <end position="37"/>
    </location>
</feature>
<feature type="transmembrane region" description="Helical" evidence="6">
    <location>
        <begin position="213"/>
        <end position="238"/>
    </location>
</feature>
<evidence type="ECO:0000313" key="8">
    <source>
        <dbReference type="EMBL" id="CAH3044216.1"/>
    </source>
</evidence>
<comment type="subcellular location">
    <subcellularLocation>
        <location evidence="1">Cell membrane</location>
        <topology evidence="1">Multi-pass membrane protein</topology>
    </subcellularLocation>
</comment>
<feature type="transmembrane region" description="Helical" evidence="6">
    <location>
        <begin position="927"/>
        <end position="950"/>
    </location>
</feature>
<feature type="transmembrane region" description="Helical" evidence="6">
    <location>
        <begin position="495"/>
        <end position="513"/>
    </location>
</feature>
<dbReference type="PRINTS" id="PR00237">
    <property type="entry name" value="GPCRRHODOPSN"/>
</dbReference>
<feature type="transmembrane region" description="Helical" evidence="6">
    <location>
        <begin position="1622"/>
        <end position="1642"/>
    </location>
</feature>
<evidence type="ECO:0000256" key="2">
    <source>
        <dbReference type="ARBA" id="ARBA00022475"/>
    </source>
</evidence>
<feature type="transmembrane region" description="Helical" evidence="6">
    <location>
        <begin position="1706"/>
        <end position="1727"/>
    </location>
</feature>
<feature type="domain" description="G-protein coupled receptors family 1 profile" evidence="7">
    <location>
        <begin position="868"/>
        <end position="1107"/>
    </location>
</feature>
<protein>
    <recommendedName>
        <fullName evidence="7">G-protein coupled receptors family 1 profile domain-containing protein</fullName>
    </recommendedName>
</protein>
<feature type="transmembrane region" description="Helical" evidence="6">
    <location>
        <begin position="997"/>
        <end position="1016"/>
    </location>
</feature>
<dbReference type="Pfam" id="PF00001">
    <property type="entry name" value="7tm_1"/>
    <property type="match status" value="7"/>
</dbReference>
<dbReference type="InterPro" id="IPR017452">
    <property type="entry name" value="GPCR_Rhodpsn_7TM"/>
</dbReference>
<dbReference type="Gene3D" id="1.20.1070.10">
    <property type="entry name" value="Rhodopsin 7-helix transmembrane proteins"/>
    <property type="match status" value="6"/>
</dbReference>
<feature type="transmembrane region" description="Helical" evidence="6">
    <location>
        <begin position="619"/>
        <end position="644"/>
    </location>
</feature>